<dbReference type="Gene3D" id="3.40.1410.10">
    <property type="entry name" value="Chorismate lyase-like"/>
    <property type="match status" value="1"/>
</dbReference>
<protein>
    <submittedName>
        <fullName evidence="5">Chorismate--pyruvate lyase family protein</fullName>
    </submittedName>
</protein>
<keyword evidence="2" id="KW-0831">Ubiquinone biosynthesis</keyword>
<evidence type="ECO:0000313" key="6">
    <source>
        <dbReference type="Proteomes" id="UP001621964"/>
    </source>
</evidence>
<dbReference type="EMBL" id="JBJGEB010000014">
    <property type="protein sequence ID" value="MFK7642982.1"/>
    <property type="molecule type" value="Genomic_DNA"/>
</dbReference>
<evidence type="ECO:0000313" key="5">
    <source>
        <dbReference type="EMBL" id="MFK7642982.1"/>
    </source>
</evidence>
<comment type="caution">
    <text evidence="5">The sequence shown here is derived from an EMBL/GenBank/DDBJ whole genome shotgun (WGS) entry which is preliminary data.</text>
</comment>
<evidence type="ECO:0000256" key="2">
    <source>
        <dbReference type="ARBA" id="ARBA00022688"/>
    </source>
</evidence>
<keyword evidence="1" id="KW-0963">Cytoplasm</keyword>
<dbReference type="PANTHER" id="PTHR38683:SF1">
    <property type="entry name" value="CHORISMATE PYRUVATE-LYASE"/>
    <property type="match status" value="1"/>
</dbReference>
<dbReference type="InterPro" id="IPR007440">
    <property type="entry name" value="Chorismate--pyruvate_lyase"/>
</dbReference>
<dbReference type="PANTHER" id="PTHR38683">
    <property type="entry name" value="CHORISMATE PYRUVATE-LYASE"/>
    <property type="match status" value="1"/>
</dbReference>
<evidence type="ECO:0000256" key="3">
    <source>
        <dbReference type="ARBA" id="ARBA00023239"/>
    </source>
</evidence>
<dbReference type="SUPFAM" id="SSF64288">
    <property type="entry name" value="Chorismate lyase-like"/>
    <property type="match status" value="1"/>
</dbReference>
<sequence>MTRNQIPSLLWQPDIPESVALGYGKQMVALLQSPSLTAALRGLGFDFTVKLLDLGIGAAGAWFGPSEKQEEFIRDVLLCLDGEPVVWARSACEPHSQWRGVLDCGTQPLGERLFDGSLPLVRSAFEFSGVQECRTENGLPARAFAARRSWFGMRGERLWLVECFLPALGKYGG</sequence>
<dbReference type="Proteomes" id="UP001621964">
    <property type="component" value="Unassembled WGS sequence"/>
</dbReference>
<dbReference type="Pfam" id="PF04345">
    <property type="entry name" value="Chor_lyase"/>
    <property type="match status" value="1"/>
</dbReference>
<dbReference type="GO" id="GO:0016829">
    <property type="term" value="F:lyase activity"/>
    <property type="evidence" value="ECO:0007669"/>
    <property type="project" value="UniProtKB-KW"/>
</dbReference>
<keyword evidence="3 5" id="KW-0456">Lyase</keyword>
<accession>A0ABW8Q5V2</accession>
<reference evidence="5 6" key="1">
    <citation type="submission" date="2024-11" db="EMBL/GenBank/DDBJ databases">
        <authorList>
            <person name="Mikucki A.G."/>
            <person name="Kahler C.M."/>
        </authorList>
    </citation>
    <scope>NUCLEOTIDE SEQUENCE [LARGE SCALE GENOMIC DNA]</scope>
    <source>
        <strain evidence="5 6">EXNM717</strain>
    </source>
</reference>
<gene>
    <name evidence="5" type="ORF">ACI43T_10900</name>
</gene>
<keyword evidence="4" id="KW-0670">Pyruvate</keyword>
<evidence type="ECO:0000256" key="1">
    <source>
        <dbReference type="ARBA" id="ARBA00022490"/>
    </source>
</evidence>
<name>A0ABW8Q5V2_9NEIS</name>
<dbReference type="InterPro" id="IPR028978">
    <property type="entry name" value="Chorismate_lyase_/UTRA_dom_sf"/>
</dbReference>
<organism evidence="5 6">
    <name type="scientific">Neisseria oralis</name>
    <dbReference type="NCBI Taxonomy" id="1107316"/>
    <lineage>
        <taxon>Bacteria</taxon>
        <taxon>Pseudomonadati</taxon>
        <taxon>Pseudomonadota</taxon>
        <taxon>Betaproteobacteria</taxon>
        <taxon>Neisseriales</taxon>
        <taxon>Neisseriaceae</taxon>
        <taxon>Neisseria</taxon>
    </lineage>
</organism>
<proteinExistence type="predicted"/>
<keyword evidence="6" id="KW-1185">Reference proteome</keyword>
<evidence type="ECO:0000256" key="4">
    <source>
        <dbReference type="ARBA" id="ARBA00023317"/>
    </source>
</evidence>
<dbReference type="RefSeq" id="WP_405387059.1">
    <property type="nucleotide sequence ID" value="NZ_JBJGEB010000014.1"/>
</dbReference>